<protein>
    <submittedName>
        <fullName evidence="1">5537_t:CDS:1</fullName>
    </submittedName>
</protein>
<evidence type="ECO:0000313" key="1">
    <source>
        <dbReference type="EMBL" id="CAG8661312.1"/>
    </source>
</evidence>
<dbReference type="EMBL" id="CAJVQA010007753">
    <property type="protein sequence ID" value="CAG8661312.1"/>
    <property type="molecule type" value="Genomic_DNA"/>
</dbReference>
<dbReference type="Proteomes" id="UP000789759">
    <property type="component" value="Unassembled WGS sequence"/>
</dbReference>
<comment type="caution">
    <text evidence="1">The sequence shown here is derived from an EMBL/GenBank/DDBJ whole genome shotgun (WGS) entry which is preliminary data.</text>
</comment>
<reference evidence="1" key="1">
    <citation type="submission" date="2021-06" db="EMBL/GenBank/DDBJ databases">
        <authorList>
            <person name="Kallberg Y."/>
            <person name="Tangrot J."/>
            <person name="Rosling A."/>
        </authorList>
    </citation>
    <scope>NUCLEOTIDE SEQUENCE</scope>
    <source>
        <strain evidence="1">FL966</strain>
    </source>
</reference>
<accession>A0A9N9E3L6</accession>
<keyword evidence="2" id="KW-1185">Reference proteome</keyword>
<gene>
    <name evidence="1" type="ORF">CPELLU_LOCUS9814</name>
</gene>
<sequence>MVSEAVSEAVMVVSEAVIVVSEAGFNNSNKQQANFVFNSVKDERSDSTIFKEKMPNALQR</sequence>
<name>A0A9N9E3L6_9GLOM</name>
<proteinExistence type="predicted"/>
<organism evidence="1 2">
    <name type="scientific">Cetraspora pellucida</name>
    <dbReference type="NCBI Taxonomy" id="1433469"/>
    <lineage>
        <taxon>Eukaryota</taxon>
        <taxon>Fungi</taxon>
        <taxon>Fungi incertae sedis</taxon>
        <taxon>Mucoromycota</taxon>
        <taxon>Glomeromycotina</taxon>
        <taxon>Glomeromycetes</taxon>
        <taxon>Diversisporales</taxon>
        <taxon>Gigasporaceae</taxon>
        <taxon>Cetraspora</taxon>
    </lineage>
</organism>
<evidence type="ECO:0000313" key="2">
    <source>
        <dbReference type="Proteomes" id="UP000789759"/>
    </source>
</evidence>
<dbReference type="AlphaFoldDB" id="A0A9N9E3L6"/>